<dbReference type="CDD" id="cd07377">
    <property type="entry name" value="WHTH_GntR"/>
    <property type="match status" value="1"/>
</dbReference>
<comment type="caution">
    <text evidence="6">The sequence shown here is derived from an EMBL/GenBank/DDBJ whole genome shotgun (WGS) entry which is preliminary data.</text>
</comment>
<dbReference type="GO" id="GO:0003700">
    <property type="term" value="F:DNA-binding transcription factor activity"/>
    <property type="evidence" value="ECO:0007669"/>
    <property type="project" value="InterPro"/>
</dbReference>
<reference evidence="6 7" key="1">
    <citation type="submission" date="2019-12" db="EMBL/GenBank/DDBJ databases">
        <title>Genomic-based taxomic classification of the family Erythrobacteraceae.</title>
        <authorList>
            <person name="Xu L."/>
        </authorList>
    </citation>
    <scope>NUCLEOTIDE SEQUENCE [LARGE SCALE GENOMIC DNA]</scope>
    <source>
        <strain evidence="6 7">KCTC 52259</strain>
    </source>
</reference>
<feature type="region of interest" description="Disordered" evidence="4">
    <location>
        <begin position="1"/>
        <end position="24"/>
    </location>
</feature>
<feature type="compositionally biased region" description="Polar residues" evidence="4">
    <location>
        <begin position="1"/>
        <end position="11"/>
    </location>
</feature>
<sequence>MPETPSGTSGTFPPKKRGGPLRIPKTAEVVADTIRRKIVQGELPEGSALPSEPQMAEEFGVSRPTLREAFRILEAERLILLTRGSRSGAIVSLPQIEGVSRHASYLLQAREVSVADIYEARLAIEPYIVRKLAQKPTKKAVATLRAEADRLSDLNESGRDREVVVGVAEFHRVLVEVGGNDTLHFMTQMLQDVMEQYQLSHLRDDPSGRDTTSRIGIKSFYKLIDLIEAGDPDAAQRHWQLHLVNSNKHWATTRSLREMLAG</sequence>
<dbReference type="Gene3D" id="1.10.10.10">
    <property type="entry name" value="Winged helix-like DNA-binding domain superfamily/Winged helix DNA-binding domain"/>
    <property type="match status" value="1"/>
</dbReference>
<dbReference type="AlphaFoldDB" id="A0A6L7GBA6"/>
<dbReference type="InterPro" id="IPR011711">
    <property type="entry name" value="GntR_C"/>
</dbReference>
<dbReference type="OrthoDB" id="9028214at2"/>
<dbReference type="SMART" id="SM00895">
    <property type="entry name" value="FCD"/>
    <property type="match status" value="1"/>
</dbReference>
<evidence type="ECO:0000313" key="7">
    <source>
        <dbReference type="Proteomes" id="UP000473531"/>
    </source>
</evidence>
<dbReference type="PANTHER" id="PTHR43537:SF5">
    <property type="entry name" value="UXU OPERON TRANSCRIPTIONAL REGULATOR"/>
    <property type="match status" value="1"/>
</dbReference>
<dbReference type="InterPro" id="IPR036388">
    <property type="entry name" value="WH-like_DNA-bd_sf"/>
</dbReference>
<dbReference type="InterPro" id="IPR000524">
    <property type="entry name" value="Tscrpt_reg_HTH_GntR"/>
</dbReference>
<feature type="domain" description="HTH gntR-type" evidence="5">
    <location>
        <begin position="24"/>
        <end position="94"/>
    </location>
</feature>
<dbReference type="Proteomes" id="UP000473531">
    <property type="component" value="Unassembled WGS sequence"/>
</dbReference>
<dbReference type="SUPFAM" id="SSF46785">
    <property type="entry name" value="Winged helix' DNA-binding domain"/>
    <property type="match status" value="1"/>
</dbReference>
<dbReference type="GO" id="GO:0003677">
    <property type="term" value="F:DNA binding"/>
    <property type="evidence" value="ECO:0007669"/>
    <property type="project" value="UniProtKB-KW"/>
</dbReference>
<gene>
    <name evidence="6" type="ORF">GRI44_00020</name>
</gene>
<dbReference type="InterPro" id="IPR036390">
    <property type="entry name" value="WH_DNA-bd_sf"/>
</dbReference>
<dbReference type="PRINTS" id="PR00035">
    <property type="entry name" value="HTHGNTR"/>
</dbReference>
<evidence type="ECO:0000256" key="3">
    <source>
        <dbReference type="ARBA" id="ARBA00023163"/>
    </source>
</evidence>
<evidence type="ECO:0000256" key="1">
    <source>
        <dbReference type="ARBA" id="ARBA00023015"/>
    </source>
</evidence>
<dbReference type="Pfam" id="PF00392">
    <property type="entry name" value="GntR"/>
    <property type="match status" value="1"/>
</dbReference>
<dbReference type="Pfam" id="PF07729">
    <property type="entry name" value="FCD"/>
    <property type="match status" value="1"/>
</dbReference>
<name>A0A6L7GBA6_9SPHN</name>
<evidence type="ECO:0000259" key="5">
    <source>
        <dbReference type="PROSITE" id="PS50949"/>
    </source>
</evidence>
<dbReference type="Gene3D" id="1.20.120.530">
    <property type="entry name" value="GntR ligand-binding domain-like"/>
    <property type="match status" value="1"/>
</dbReference>
<accession>A0A6L7GBA6</accession>
<dbReference type="InterPro" id="IPR008920">
    <property type="entry name" value="TF_FadR/GntR_C"/>
</dbReference>
<dbReference type="PROSITE" id="PS50949">
    <property type="entry name" value="HTH_GNTR"/>
    <property type="match status" value="1"/>
</dbReference>
<keyword evidence="7" id="KW-1185">Reference proteome</keyword>
<dbReference type="SMART" id="SM00345">
    <property type="entry name" value="HTH_GNTR"/>
    <property type="match status" value="1"/>
</dbReference>
<keyword evidence="2" id="KW-0238">DNA-binding</keyword>
<evidence type="ECO:0000313" key="6">
    <source>
        <dbReference type="EMBL" id="MXP13157.1"/>
    </source>
</evidence>
<proteinExistence type="predicted"/>
<dbReference type="SUPFAM" id="SSF48008">
    <property type="entry name" value="GntR ligand-binding domain-like"/>
    <property type="match status" value="1"/>
</dbReference>
<keyword evidence="1" id="KW-0805">Transcription regulation</keyword>
<protein>
    <submittedName>
        <fullName evidence="6">FCD domain-containing protein</fullName>
    </submittedName>
</protein>
<organism evidence="6 7">
    <name type="scientific">Allopontixanthobacter confluentis</name>
    <dbReference type="NCBI Taxonomy" id="1849021"/>
    <lineage>
        <taxon>Bacteria</taxon>
        <taxon>Pseudomonadati</taxon>
        <taxon>Pseudomonadota</taxon>
        <taxon>Alphaproteobacteria</taxon>
        <taxon>Sphingomonadales</taxon>
        <taxon>Erythrobacteraceae</taxon>
        <taxon>Allopontixanthobacter</taxon>
    </lineage>
</organism>
<evidence type="ECO:0000256" key="2">
    <source>
        <dbReference type="ARBA" id="ARBA00023125"/>
    </source>
</evidence>
<dbReference type="EMBL" id="WTYU01000001">
    <property type="protein sequence ID" value="MXP13157.1"/>
    <property type="molecule type" value="Genomic_DNA"/>
</dbReference>
<dbReference type="PANTHER" id="PTHR43537">
    <property type="entry name" value="TRANSCRIPTIONAL REGULATOR, GNTR FAMILY"/>
    <property type="match status" value="1"/>
</dbReference>
<evidence type="ECO:0000256" key="4">
    <source>
        <dbReference type="SAM" id="MobiDB-lite"/>
    </source>
</evidence>
<dbReference type="RefSeq" id="WP_160599288.1">
    <property type="nucleotide sequence ID" value="NZ_WTYU01000001.1"/>
</dbReference>
<keyword evidence="3" id="KW-0804">Transcription</keyword>